<dbReference type="PATRIC" id="fig|593117.10.peg.2074"/>
<evidence type="ECO:0000256" key="4">
    <source>
        <dbReference type="ARBA" id="ARBA00022741"/>
    </source>
</evidence>
<dbReference type="KEGG" id="tga:TGAM_2065"/>
<dbReference type="GO" id="GO:0004540">
    <property type="term" value="F:RNA nuclease activity"/>
    <property type="evidence" value="ECO:0007669"/>
    <property type="project" value="InterPro"/>
</dbReference>
<dbReference type="OrthoDB" id="318716at2157"/>
<dbReference type="GO" id="GO:0000166">
    <property type="term" value="F:nucleotide binding"/>
    <property type="evidence" value="ECO:0007669"/>
    <property type="project" value="UniProtKB-KW"/>
</dbReference>
<proteinExistence type="inferred from homology"/>
<dbReference type="GeneID" id="7988631"/>
<dbReference type="Proteomes" id="UP000001488">
    <property type="component" value="Chromosome"/>
</dbReference>
<name>C5A2E8_THEGJ</name>
<dbReference type="GO" id="GO:0110001">
    <property type="term" value="C:toxin-antitoxin complex"/>
    <property type="evidence" value="ECO:0007669"/>
    <property type="project" value="InterPro"/>
</dbReference>
<keyword evidence="8" id="KW-1185">Reference proteome</keyword>
<protein>
    <submittedName>
        <fullName evidence="7">Nucleotidyltransferase, putative</fullName>
    </submittedName>
</protein>
<dbReference type="PANTHER" id="PTHR34139">
    <property type="entry name" value="UPF0331 PROTEIN MJ0127"/>
    <property type="match status" value="1"/>
</dbReference>
<dbReference type="Pfam" id="PF01934">
    <property type="entry name" value="HepT-like"/>
    <property type="match status" value="1"/>
</dbReference>
<dbReference type="GO" id="GO:0016787">
    <property type="term" value="F:hydrolase activity"/>
    <property type="evidence" value="ECO:0007669"/>
    <property type="project" value="UniProtKB-KW"/>
</dbReference>
<evidence type="ECO:0000256" key="2">
    <source>
        <dbReference type="ARBA" id="ARBA00022649"/>
    </source>
</evidence>
<dbReference type="InterPro" id="IPR037038">
    <property type="entry name" value="HepT-like_sf"/>
</dbReference>
<evidence type="ECO:0000313" key="8">
    <source>
        <dbReference type="Proteomes" id="UP000001488"/>
    </source>
</evidence>
<accession>C5A2E8</accession>
<gene>
    <name evidence="7" type="ordered locus">TGAM_2065</name>
</gene>
<dbReference type="RefSeq" id="WP_015859670.1">
    <property type="nucleotide sequence ID" value="NC_012804.1"/>
</dbReference>
<dbReference type="PANTHER" id="PTHR34139:SF1">
    <property type="entry name" value="RNASE MJ1380-RELATED"/>
    <property type="match status" value="1"/>
</dbReference>
<reference evidence="7 8" key="1">
    <citation type="journal article" date="2007" name="Genome Biol.">
        <title>Genome analysis and genome-wide proteomics of Thermococcus gammatolerans, the most radioresistant organism known amongst the Archaea.</title>
        <authorList>
            <person name="Zivanovic Y."/>
            <person name="Armengaud J."/>
            <person name="Lagorce A."/>
            <person name="Leplat C."/>
            <person name="Guerin P."/>
            <person name="Dutertre M."/>
            <person name="Anthouard V."/>
            <person name="Forterre P."/>
            <person name="Wincker P."/>
            <person name="Confalonieri F."/>
        </authorList>
    </citation>
    <scope>NUCLEOTIDE SEQUENCE [LARGE SCALE GENOMIC DNA]</scope>
    <source>
        <strain evidence="8">DSM 15229 / JCM 11827 / EJ3</strain>
    </source>
</reference>
<dbReference type="STRING" id="593117.TGAM_2065"/>
<dbReference type="GO" id="GO:0016740">
    <property type="term" value="F:transferase activity"/>
    <property type="evidence" value="ECO:0007669"/>
    <property type="project" value="UniProtKB-KW"/>
</dbReference>
<keyword evidence="2" id="KW-1277">Toxin-antitoxin system</keyword>
<dbReference type="PaxDb" id="593117-TGAM_2065"/>
<keyword evidence="1" id="KW-0597">Phosphoprotein</keyword>
<dbReference type="Gene3D" id="1.20.120.580">
    <property type="entry name" value="bsu32300-like"/>
    <property type="match status" value="1"/>
</dbReference>
<sequence length="114" mass="13725">MRDYRIYIEDILEAIEKIEEYTDGMTLEEFRINKMVVDAVVRNLEIIGEACRAIPPEIREKHPEVEWRKIIGLRNILIHQYFGIDVELIWDLIQNKLPELKEKMERLYESLQIP</sequence>
<comment type="similarity">
    <text evidence="6">Belongs to the HepT RNase toxin family.</text>
</comment>
<dbReference type="eggNOG" id="arCOG05024">
    <property type="taxonomic scope" value="Archaea"/>
</dbReference>
<dbReference type="InterPro" id="IPR008201">
    <property type="entry name" value="HepT-like"/>
</dbReference>
<keyword evidence="3" id="KW-0540">Nuclease</keyword>
<dbReference type="HOGENOM" id="CLU_142825_3_3_2"/>
<keyword evidence="7" id="KW-0808">Transferase</keyword>
<evidence type="ECO:0000256" key="5">
    <source>
        <dbReference type="ARBA" id="ARBA00022801"/>
    </source>
</evidence>
<evidence type="ECO:0000313" key="7">
    <source>
        <dbReference type="EMBL" id="ACS34567.1"/>
    </source>
</evidence>
<evidence type="ECO:0000256" key="1">
    <source>
        <dbReference type="ARBA" id="ARBA00022553"/>
    </source>
</evidence>
<dbReference type="EMBL" id="CP001398">
    <property type="protein sequence ID" value="ACS34567.1"/>
    <property type="molecule type" value="Genomic_DNA"/>
</dbReference>
<dbReference type="InterPro" id="IPR051813">
    <property type="entry name" value="HepT_RNase_toxin"/>
</dbReference>
<keyword evidence="5" id="KW-0378">Hydrolase</keyword>
<evidence type="ECO:0000256" key="3">
    <source>
        <dbReference type="ARBA" id="ARBA00022722"/>
    </source>
</evidence>
<evidence type="ECO:0000256" key="6">
    <source>
        <dbReference type="ARBA" id="ARBA00024207"/>
    </source>
</evidence>
<dbReference type="AlphaFoldDB" id="C5A2E8"/>
<organism evidence="7 8">
    <name type="scientific">Thermococcus gammatolerans (strain DSM 15229 / JCM 11827 / EJ3)</name>
    <dbReference type="NCBI Taxonomy" id="593117"/>
    <lineage>
        <taxon>Archaea</taxon>
        <taxon>Methanobacteriati</taxon>
        <taxon>Methanobacteriota</taxon>
        <taxon>Thermococci</taxon>
        <taxon>Thermococcales</taxon>
        <taxon>Thermococcaceae</taxon>
        <taxon>Thermococcus</taxon>
    </lineage>
</organism>
<keyword evidence="4" id="KW-0547">Nucleotide-binding</keyword>